<gene>
    <name evidence="3" type="ORF">FA13DRAFT_555232</name>
</gene>
<dbReference type="OrthoDB" id="3362711at2759"/>
<keyword evidence="4" id="KW-1185">Reference proteome</keyword>
<feature type="transmembrane region" description="Helical" evidence="2">
    <location>
        <begin position="191"/>
        <end position="214"/>
    </location>
</feature>
<feature type="compositionally biased region" description="Low complexity" evidence="1">
    <location>
        <begin position="151"/>
        <end position="184"/>
    </location>
</feature>
<feature type="region of interest" description="Disordered" evidence="1">
    <location>
        <begin position="144"/>
        <end position="188"/>
    </location>
</feature>
<proteinExistence type="predicted"/>
<sequence length="310" mass="32544">MTSTFAPVPLATCAPGVLDWSFNSRGQSPCVVASNVAGSCSFGRELSQLPPTWLYSGLRSEYGEAIPCLCNTVYYSLESACAACQGPDHGWSLWSLWSANCSTTSRNLPVDIPPSVAIPSWAYLNVVAGNTFNITLARANIGPDSVAPPGSTDSSTLPRSTTPSTLPKSTLLSTSSSQPSAPTSNQTNTGAIIGGVIGGIAVAIMLVGLSVYLLRRRSERSTASTFVSPLNTGTTLQPQVPMYDGSNPDGKHNAEPQVYHPPVKAPGGDDQMQYAAQRSLHSGLPMQYPGGPQSHTVIGQTHYKGVPETM</sequence>
<accession>A0A4Y7T959</accession>
<name>A0A4Y7T959_COPMI</name>
<evidence type="ECO:0000256" key="1">
    <source>
        <dbReference type="SAM" id="MobiDB-lite"/>
    </source>
</evidence>
<dbReference type="Gene3D" id="1.20.5.510">
    <property type="entry name" value="Single helix bin"/>
    <property type="match status" value="1"/>
</dbReference>
<keyword evidence="2" id="KW-0812">Transmembrane</keyword>
<dbReference type="AlphaFoldDB" id="A0A4Y7T959"/>
<comment type="caution">
    <text evidence="3">The sequence shown here is derived from an EMBL/GenBank/DDBJ whole genome shotgun (WGS) entry which is preliminary data.</text>
</comment>
<evidence type="ECO:0000313" key="4">
    <source>
        <dbReference type="Proteomes" id="UP000298030"/>
    </source>
</evidence>
<keyword evidence="2" id="KW-0472">Membrane</keyword>
<evidence type="ECO:0000313" key="3">
    <source>
        <dbReference type="EMBL" id="TEB30494.1"/>
    </source>
</evidence>
<reference evidence="3 4" key="1">
    <citation type="journal article" date="2019" name="Nat. Ecol. Evol.">
        <title>Megaphylogeny resolves global patterns of mushroom evolution.</title>
        <authorList>
            <person name="Varga T."/>
            <person name="Krizsan K."/>
            <person name="Foldi C."/>
            <person name="Dima B."/>
            <person name="Sanchez-Garcia M."/>
            <person name="Sanchez-Ramirez S."/>
            <person name="Szollosi G.J."/>
            <person name="Szarkandi J.G."/>
            <person name="Papp V."/>
            <person name="Albert L."/>
            <person name="Andreopoulos W."/>
            <person name="Angelini C."/>
            <person name="Antonin V."/>
            <person name="Barry K.W."/>
            <person name="Bougher N.L."/>
            <person name="Buchanan P."/>
            <person name="Buyck B."/>
            <person name="Bense V."/>
            <person name="Catcheside P."/>
            <person name="Chovatia M."/>
            <person name="Cooper J."/>
            <person name="Damon W."/>
            <person name="Desjardin D."/>
            <person name="Finy P."/>
            <person name="Geml J."/>
            <person name="Haridas S."/>
            <person name="Hughes K."/>
            <person name="Justo A."/>
            <person name="Karasinski D."/>
            <person name="Kautmanova I."/>
            <person name="Kiss B."/>
            <person name="Kocsube S."/>
            <person name="Kotiranta H."/>
            <person name="LaButti K.M."/>
            <person name="Lechner B.E."/>
            <person name="Liimatainen K."/>
            <person name="Lipzen A."/>
            <person name="Lukacs Z."/>
            <person name="Mihaltcheva S."/>
            <person name="Morgado L.N."/>
            <person name="Niskanen T."/>
            <person name="Noordeloos M.E."/>
            <person name="Ohm R.A."/>
            <person name="Ortiz-Santana B."/>
            <person name="Ovrebo C."/>
            <person name="Racz N."/>
            <person name="Riley R."/>
            <person name="Savchenko A."/>
            <person name="Shiryaev A."/>
            <person name="Soop K."/>
            <person name="Spirin V."/>
            <person name="Szebenyi C."/>
            <person name="Tomsovsky M."/>
            <person name="Tulloss R.E."/>
            <person name="Uehling J."/>
            <person name="Grigoriev I.V."/>
            <person name="Vagvolgyi C."/>
            <person name="Papp T."/>
            <person name="Martin F.M."/>
            <person name="Miettinen O."/>
            <person name="Hibbett D.S."/>
            <person name="Nagy L.G."/>
        </authorList>
    </citation>
    <scope>NUCLEOTIDE SEQUENCE [LARGE SCALE GENOMIC DNA]</scope>
    <source>
        <strain evidence="3 4">FP101781</strain>
    </source>
</reference>
<keyword evidence="2" id="KW-1133">Transmembrane helix</keyword>
<protein>
    <submittedName>
        <fullName evidence="3">Uncharacterized protein</fullName>
    </submittedName>
</protein>
<evidence type="ECO:0000256" key="2">
    <source>
        <dbReference type="SAM" id="Phobius"/>
    </source>
</evidence>
<organism evidence="3 4">
    <name type="scientific">Coprinellus micaceus</name>
    <name type="common">Glistening ink-cap mushroom</name>
    <name type="synonym">Coprinus micaceus</name>
    <dbReference type="NCBI Taxonomy" id="71717"/>
    <lineage>
        <taxon>Eukaryota</taxon>
        <taxon>Fungi</taxon>
        <taxon>Dikarya</taxon>
        <taxon>Basidiomycota</taxon>
        <taxon>Agaricomycotina</taxon>
        <taxon>Agaricomycetes</taxon>
        <taxon>Agaricomycetidae</taxon>
        <taxon>Agaricales</taxon>
        <taxon>Agaricineae</taxon>
        <taxon>Psathyrellaceae</taxon>
        <taxon>Coprinellus</taxon>
    </lineage>
</organism>
<dbReference type="Proteomes" id="UP000298030">
    <property type="component" value="Unassembled WGS sequence"/>
</dbReference>
<dbReference type="EMBL" id="QPFP01000023">
    <property type="protein sequence ID" value="TEB30494.1"/>
    <property type="molecule type" value="Genomic_DNA"/>
</dbReference>